<dbReference type="Pfam" id="PF02572">
    <property type="entry name" value="CobA_CobO_BtuR"/>
    <property type="match status" value="1"/>
</dbReference>
<evidence type="ECO:0000313" key="1">
    <source>
        <dbReference type="EMBL" id="PWU24266.1"/>
    </source>
</evidence>
<protein>
    <recommendedName>
        <fullName evidence="3">Cob(I)yrinic acid a,c-diamide adenosyltransferase</fullName>
    </recommendedName>
</protein>
<dbReference type="EMBL" id="PSRQ01000005">
    <property type="protein sequence ID" value="PWU24266.1"/>
    <property type="molecule type" value="Genomic_DNA"/>
</dbReference>
<dbReference type="InterPro" id="IPR027417">
    <property type="entry name" value="P-loop_NTPase"/>
</dbReference>
<reference evidence="1 2" key="1">
    <citation type="submission" date="2018-02" db="EMBL/GenBank/DDBJ databases">
        <title>Genomic Reconstructions from Amazon Rainforest and Pasture Soil Reveal Novel Insights into the Physiology of Candidate Phyla in Tropical Sites.</title>
        <authorList>
            <person name="Kroeger M.E."/>
            <person name="Delmont T."/>
            <person name="Eren A.M."/>
            <person name="Guo J."/>
            <person name="Meyer K.M."/>
            <person name="Khan K."/>
            <person name="Rodrigues J.L.M."/>
            <person name="Bohannan B.J.M."/>
            <person name="Tringe S."/>
            <person name="Borges C.D."/>
            <person name="Tiedje J."/>
            <person name="Tsai S.M."/>
            <person name="Nusslein K."/>
        </authorList>
    </citation>
    <scope>NUCLEOTIDE SEQUENCE [LARGE SCALE GENOMIC DNA]</scope>
    <source>
        <strain evidence="1">Amazon FNV 2010 28 9</strain>
    </source>
</reference>
<dbReference type="Proteomes" id="UP000246104">
    <property type="component" value="Unassembled WGS sequence"/>
</dbReference>
<dbReference type="PANTHER" id="PTHR46638:SF1">
    <property type="entry name" value="CORRINOID ADENOSYLTRANSFERASE"/>
    <property type="match status" value="1"/>
</dbReference>
<proteinExistence type="predicted"/>
<dbReference type="InterPro" id="IPR003724">
    <property type="entry name" value="CblAdoTrfase_CobA"/>
</dbReference>
<dbReference type="GO" id="GO:0009236">
    <property type="term" value="P:cobalamin biosynthetic process"/>
    <property type="evidence" value="ECO:0007669"/>
    <property type="project" value="InterPro"/>
</dbReference>
<dbReference type="Gene3D" id="3.40.50.300">
    <property type="entry name" value="P-loop containing nucleotide triphosphate hydrolases"/>
    <property type="match status" value="1"/>
</dbReference>
<sequence>MTEGLLYIFTGTGKGKTSAALGMLLRATCAGMKVAWIAWYKEASWDVSEYRVKELLPTVDMFIGGKGFYFNEKTNAQQIGSVKVVKAQKIVVVDKTSEAEHQKAAQQSLELLHQLLEQQSYDLIICDELVQAVSQQLVNKQQTLDILQKRGKTHLVLTGRDCPQSLIDLADTVSSVEKIKHAYDQGIMAVKGLDF</sequence>
<name>A0A317JRR9_9BACT</name>
<dbReference type="PIRSF" id="PIRSF015617">
    <property type="entry name" value="Adensltrnsf_CobA"/>
    <property type="match status" value="1"/>
</dbReference>
<evidence type="ECO:0000313" key="2">
    <source>
        <dbReference type="Proteomes" id="UP000246104"/>
    </source>
</evidence>
<evidence type="ECO:0008006" key="3">
    <source>
        <dbReference type="Google" id="ProtNLM"/>
    </source>
</evidence>
<dbReference type="PANTHER" id="PTHR46638">
    <property type="entry name" value="CORRINOID ADENOSYLTRANSFERASE"/>
    <property type="match status" value="1"/>
</dbReference>
<accession>A0A317JRR9</accession>
<organism evidence="1 2">
    <name type="scientific">Candidatus Cerribacteria bacterium 'Amazon FNV 2010 28 9'</name>
    <dbReference type="NCBI Taxonomy" id="2081795"/>
    <lineage>
        <taxon>Bacteria</taxon>
        <taxon>Candidatus Cerribacteria</taxon>
    </lineage>
</organism>
<dbReference type="SUPFAM" id="SSF52540">
    <property type="entry name" value="P-loop containing nucleoside triphosphate hydrolases"/>
    <property type="match status" value="1"/>
</dbReference>
<dbReference type="AlphaFoldDB" id="A0A317JRR9"/>
<dbReference type="GO" id="GO:0005524">
    <property type="term" value="F:ATP binding"/>
    <property type="evidence" value="ECO:0007669"/>
    <property type="project" value="InterPro"/>
</dbReference>
<dbReference type="GO" id="GO:0008817">
    <property type="term" value="F:corrinoid adenosyltransferase activity"/>
    <property type="evidence" value="ECO:0007669"/>
    <property type="project" value="InterPro"/>
</dbReference>
<gene>
    <name evidence="1" type="ORF">C5B42_00220</name>
</gene>
<comment type="caution">
    <text evidence="1">The sequence shown here is derived from an EMBL/GenBank/DDBJ whole genome shotgun (WGS) entry which is preliminary data.</text>
</comment>